<organism evidence="1 2">
    <name type="scientific">Collinsella ureilytica</name>
    <dbReference type="NCBI Taxonomy" id="2869515"/>
    <lineage>
        <taxon>Bacteria</taxon>
        <taxon>Bacillati</taxon>
        <taxon>Actinomycetota</taxon>
        <taxon>Coriobacteriia</taxon>
        <taxon>Coriobacteriales</taxon>
        <taxon>Coriobacteriaceae</taxon>
        <taxon>Collinsella</taxon>
    </lineage>
</organism>
<name>A0ABS7MHT0_9ACTN</name>
<keyword evidence="2" id="KW-1185">Reference proteome</keyword>
<dbReference type="Proteomes" id="UP000700908">
    <property type="component" value="Unassembled WGS sequence"/>
</dbReference>
<proteinExistence type="predicted"/>
<dbReference type="RefSeq" id="WP_222198522.1">
    <property type="nucleotide sequence ID" value="NZ_JAIMFO010000004.1"/>
</dbReference>
<gene>
    <name evidence="1" type="ORF">K6V98_00205</name>
</gene>
<dbReference type="EMBL" id="JAIMFO010000004">
    <property type="protein sequence ID" value="MBY4796792.1"/>
    <property type="molecule type" value="Genomic_DNA"/>
</dbReference>
<protein>
    <submittedName>
        <fullName evidence="1">P27 family phage terminase small subunit</fullName>
    </submittedName>
</protein>
<dbReference type="Pfam" id="PF05119">
    <property type="entry name" value="Terminase_4"/>
    <property type="match status" value="1"/>
</dbReference>
<comment type="caution">
    <text evidence="1">The sequence shown here is derived from an EMBL/GenBank/DDBJ whole genome shotgun (WGS) entry which is preliminary data.</text>
</comment>
<sequence>MRGRKADARAVRRLKDGADLALYAGARSDSELEGVEKPASVLAVPSMSALWDTIAASGISWRPEDTPLLEALVFELEAARQCRDRCTDELGNVMPVVGRGMPDPETGEYLDWAPNPWYKAMGEATARALRLSDQLGCTPLARARLGLTQAAGIAVGVSIAEQVRAAVDRMQKQ</sequence>
<accession>A0ABS7MHT0</accession>
<evidence type="ECO:0000313" key="1">
    <source>
        <dbReference type="EMBL" id="MBY4796792.1"/>
    </source>
</evidence>
<evidence type="ECO:0000313" key="2">
    <source>
        <dbReference type="Proteomes" id="UP000700908"/>
    </source>
</evidence>
<reference evidence="1 2" key="1">
    <citation type="submission" date="2021-08" db="EMBL/GenBank/DDBJ databases">
        <title>Collinsella faecalis sp. nov. isolated from swine faeces.</title>
        <authorList>
            <person name="Oh B.S."/>
            <person name="Lee J.H."/>
        </authorList>
    </citation>
    <scope>NUCLEOTIDE SEQUENCE [LARGE SCALE GENOMIC DNA]</scope>
    <source>
        <strain evidence="1 2">AGMB00827</strain>
    </source>
</reference>
<dbReference type="InterPro" id="IPR006448">
    <property type="entry name" value="Phage_term_ssu_P27"/>
</dbReference>